<dbReference type="PANTHER" id="PTHR13697:SF52">
    <property type="entry name" value="ATP-DEPENDENT 6-PHOSPHOFRUCTOKINASE 3"/>
    <property type="match status" value="1"/>
</dbReference>
<evidence type="ECO:0000256" key="3">
    <source>
        <dbReference type="ARBA" id="ARBA00022490"/>
    </source>
</evidence>
<dbReference type="GO" id="GO:0048029">
    <property type="term" value="F:monosaccharide binding"/>
    <property type="evidence" value="ECO:0007669"/>
    <property type="project" value="TreeGrafter"/>
</dbReference>
<keyword evidence="4 10" id="KW-0808">Transferase</keyword>
<protein>
    <submittedName>
        <fullName evidence="10">Pyrophosphate--fructose 6-phosphate 1-phosphotransferase</fullName>
    </submittedName>
</protein>
<dbReference type="GO" id="GO:0003872">
    <property type="term" value="F:6-phosphofructokinase activity"/>
    <property type="evidence" value="ECO:0007669"/>
    <property type="project" value="InterPro"/>
</dbReference>
<evidence type="ECO:0000313" key="11">
    <source>
        <dbReference type="Proteomes" id="UP000610960"/>
    </source>
</evidence>
<dbReference type="InterPro" id="IPR022953">
    <property type="entry name" value="ATP_PFK"/>
</dbReference>
<dbReference type="GO" id="GO:0070095">
    <property type="term" value="F:fructose-6-phosphate binding"/>
    <property type="evidence" value="ECO:0007669"/>
    <property type="project" value="TreeGrafter"/>
</dbReference>
<dbReference type="GO" id="GO:0006002">
    <property type="term" value="P:fructose 6-phosphate metabolic process"/>
    <property type="evidence" value="ECO:0007669"/>
    <property type="project" value="InterPro"/>
</dbReference>
<dbReference type="InterPro" id="IPR000023">
    <property type="entry name" value="Phosphofructokinase_dom"/>
</dbReference>
<dbReference type="GO" id="GO:0016208">
    <property type="term" value="F:AMP binding"/>
    <property type="evidence" value="ECO:0007669"/>
    <property type="project" value="TreeGrafter"/>
</dbReference>
<dbReference type="PRINTS" id="PR00476">
    <property type="entry name" value="PHFRCTKINASE"/>
</dbReference>
<dbReference type="Pfam" id="PF00365">
    <property type="entry name" value="PFK"/>
    <property type="match status" value="1"/>
</dbReference>
<dbReference type="GO" id="GO:0005945">
    <property type="term" value="C:6-phosphofructokinase complex"/>
    <property type="evidence" value="ECO:0007669"/>
    <property type="project" value="TreeGrafter"/>
</dbReference>
<sequence length="335" mass="35773">MRIAILTGGGDAPGLNTAVYEFTKLAEKKHEVYLALHGWRGMLEGELVRAKSIDLLGSAFAGGTFIKTSRTNPFKDEERAKRLADTIKSRGIDVIIAIGGDDTLGAAAEAQSRGLANVVGIPKTIDNDLPETDYTLGFDTAVNIATTETEYVKTSSVSHERISVVEVMGREAGWIALFTGLATGADAILIPEKPIETATVVEKLKRAYGEKKYALAVVSEGVKQDVGGPVDEYGHARLGGVGNELAAIIEKELGVETRATVLGHTIRGSPPSAFDRVLATRFAASAFDAMEAGEFGVMVALKGNDIAAVRLSDIAHRNKLVSGKWLELLDRHWSL</sequence>
<dbReference type="SUPFAM" id="SSF53784">
    <property type="entry name" value="Phosphofructokinase"/>
    <property type="match status" value="1"/>
</dbReference>
<dbReference type="GO" id="GO:0005524">
    <property type="term" value="F:ATP binding"/>
    <property type="evidence" value="ECO:0007669"/>
    <property type="project" value="InterPro"/>
</dbReference>
<comment type="caution">
    <text evidence="10">The sequence shown here is derived from an EMBL/GenBank/DDBJ whole genome shotgun (WGS) entry which is preliminary data.</text>
</comment>
<evidence type="ECO:0000256" key="1">
    <source>
        <dbReference type="ARBA" id="ARBA00001946"/>
    </source>
</evidence>
<accession>A0A830GVR9</accession>
<dbReference type="PANTHER" id="PTHR13697">
    <property type="entry name" value="PHOSPHOFRUCTOKINASE"/>
    <property type="match status" value="1"/>
</dbReference>
<proteinExistence type="predicted"/>
<evidence type="ECO:0000256" key="5">
    <source>
        <dbReference type="ARBA" id="ARBA00022723"/>
    </source>
</evidence>
<dbReference type="AlphaFoldDB" id="A0A830GVR9"/>
<dbReference type="PIRSF" id="PIRSF000532">
    <property type="entry name" value="ATP_PFK_prok"/>
    <property type="match status" value="1"/>
</dbReference>
<comment type="pathway">
    <text evidence="2">Carbohydrate degradation; glycolysis; D-glyceraldehyde 3-phosphate and glycerone phosphate from D-glucose: step 3/4.</text>
</comment>
<keyword evidence="3" id="KW-0963">Cytoplasm</keyword>
<evidence type="ECO:0000256" key="7">
    <source>
        <dbReference type="ARBA" id="ARBA00022842"/>
    </source>
</evidence>
<comment type="cofactor">
    <cofactor evidence="1">
        <name>Mg(2+)</name>
        <dbReference type="ChEBI" id="CHEBI:18420"/>
    </cofactor>
</comment>
<dbReference type="OrthoDB" id="104892at2157"/>
<dbReference type="RefSeq" id="WP_188597025.1">
    <property type="nucleotide sequence ID" value="NZ_BMNL01000004.1"/>
</dbReference>
<evidence type="ECO:0000313" key="10">
    <source>
        <dbReference type="EMBL" id="GGP22240.1"/>
    </source>
</evidence>
<dbReference type="GO" id="GO:0042802">
    <property type="term" value="F:identical protein binding"/>
    <property type="evidence" value="ECO:0007669"/>
    <property type="project" value="TreeGrafter"/>
</dbReference>
<reference evidence="10" key="2">
    <citation type="submission" date="2020-09" db="EMBL/GenBank/DDBJ databases">
        <authorList>
            <person name="Sun Q."/>
            <person name="Ohkuma M."/>
        </authorList>
    </citation>
    <scope>NUCLEOTIDE SEQUENCE</scope>
    <source>
        <strain evidence="10">JCM 10088</strain>
    </source>
</reference>
<feature type="domain" description="Phosphofructokinase" evidence="9">
    <location>
        <begin position="2"/>
        <end position="289"/>
    </location>
</feature>
<evidence type="ECO:0000256" key="4">
    <source>
        <dbReference type="ARBA" id="ARBA00022679"/>
    </source>
</evidence>
<dbReference type="EMBL" id="BMNL01000004">
    <property type="protein sequence ID" value="GGP22240.1"/>
    <property type="molecule type" value="Genomic_DNA"/>
</dbReference>
<dbReference type="InterPro" id="IPR035966">
    <property type="entry name" value="PKF_sf"/>
</dbReference>
<keyword evidence="8" id="KW-0324">Glycolysis</keyword>
<evidence type="ECO:0000256" key="2">
    <source>
        <dbReference type="ARBA" id="ARBA00004679"/>
    </source>
</evidence>
<reference evidence="10" key="1">
    <citation type="journal article" date="2014" name="Int. J. Syst. Evol. Microbiol.">
        <title>Complete genome sequence of Corynebacterium casei LMG S-19264T (=DSM 44701T), isolated from a smear-ripened cheese.</title>
        <authorList>
            <consortium name="US DOE Joint Genome Institute (JGI-PGF)"/>
            <person name="Walter F."/>
            <person name="Albersmeier A."/>
            <person name="Kalinowski J."/>
            <person name="Ruckert C."/>
        </authorList>
    </citation>
    <scope>NUCLEOTIDE SEQUENCE</scope>
    <source>
        <strain evidence="10">JCM 10088</strain>
    </source>
</reference>
<gene>
    <name evidence="10" type="primary">pfk</name>
    <name evidence="10" type="ORF">GCM10007981_17510</name>
</gene>
<dbReference type="GO" id="GO:0046872">
    <property type="term" value="F:metal ion binding"/>
    <property type="evidence" value="ECO:0007669"/>
    <property type="project" value="UniProtKB-KW"/>
</dbReference>
<dbReference type="GO" id="GO:0030388">
    <property type="term" value="P:fructose 1,6-bisphosphate metabolic process"/>
    <property type="evidence" value="ECO:0007669"/>
    <property type="project" value="TreeGrafter"/>
</dbReference>
<keyword evidence="5" id="KW-0479">Metal-binding</keyword>
<dbReference type="GO" id="GO:0061621">
    <property type="term" value="P:canonical glycolysis"/>
    <property type="evidence" value="ECO:0007669"/>
    <property type="project" value="TreeGrafter"/>
</dbReference>
<keyword evidence="7" id="KW-0460">Magnesium</keyword>
<organism evidence="10 11">
    <name type="scientific">Thermocladium modestius</name>
    <dbReference type="NCBI Taxonomy" id="62609"/>
    <lineage>
        <taxon>Archaea</taxon>
        <taxon>Thermoproteota</taxon>
        <taxon>Thermoprotei</taxon>
        <taxon>Thermoproteales</taxon>
        <taxon>Thermoproteaceae</taxon>
        <taxon>Thermocladium</taxon>
    </lineage>
</organism>
<keyword evidence="6" id="KW-0418">Kinase</keyword>
<dbReference type="UniPathway" id="UPA00109">
    <property type="reaction ID" value="UER00182"/>
</dbReference>
<dbReference type="Gene3D" id="3.40.50.450">
    <property type="match status" value="1"/>
</dbReference>
<name>A0A830GVR9_9CREN</name>
<dbReference type="Proteomes" id="UP000610960">
    <property type="component" value="Unassembled WGS sequence"/>
</dbReference>
<keyword evidence="11" id="KW-1185">Reference proteome</keyword>
<dbReference type="NCBIfam" id="NF002872">
    <property type="entry name" value="PRK03202.1"/>
    <property type="match status" value="1"/>
</dbReference>
<dbReference type="InterPro" id="IPR012003">
    <property type="entry name" value="ATP_PFK_prok-type"/>
</dbReference>
<evidence type="ECO:0000256" key="6">
    <source>
        <dbReference type="ARBA" id="ARBA00022777"/>
    </source>
</evidence>
<dbReference type="Gene3D" id="3.40.50.460">
    <property type="entry name" value="Phosphofructokinase domain"/>
    <property type="match status" value="1"/>
</dbReference>
<evidence type="ECO:0000256" key="8">
    <source>
        <dbReference type="ARBA" id="ARBA00023152"/>
    </source>
</evidence>
<evidence type="ECO:0000259" key="9">
    <source>
        <dbReference type="Pfam" id="PF00365"/>
    </source>
</evidence>